<sequence length="402" mass="46134">MSLTNLTPVLPSEMRSLLQDYGNVLPENNYIGLPPIHNASQSHIWKPGFCAECSRPLTHEIWISSLHLFPVEPKMDFSSFCSFQTYQWRPGELSLCKLTSRVHRLVTNHALIQEEPPDPTTFQLSMEIMLTKNLIQVSIYLSQIFSHDFKAESMSLLYPEVIEKVLSLFKKYLEPNFCVKTHIKAKHDKDNALAQNGTCLLGYCDSMTVIIHLLFSKSVDNFVGTKEEPPDVNAISYNFFARTRIRDVFMQDKNPIDCFRMIFEVGERIWTPRDDGTIHRTRRISDNAFQLKLKGKYNVSSSLNVSDLRSFIADEADLRSNPFQEGEDDMIMDSKEDMEHGPEHELEDAKLVAEDALGDEDVLATPRGPMTRARSMLFNQAIGGMLRRLNMEEEEVSEPLWF</sequence>
<keyword evidence="2" id="KW-1185">Reference proteome</keyword>
<dbReference type="Proteomes" id="UP001558713">
    <property type="component" value="Unassembled WGS sequence"/>
</dbReference>
<accession>A0ABD0ZSH4</accession>
<gene>
    <name evidence="1" type="ORF">V5N11_025721</name>
</gene>
<comment type="caution">
    <text evidence="1">The sequence shown here is derived from an EMBL/GenBank/DDBJ whole genome shotgun (WGS) entry which is preliminary data.</text>
</comment>
<name>A0ABD0ZSH4_CARAN</name>
<proteinExistence type="predicted"/>
<reference evidence="1 2" key="1">
    <citation type="submission" date="2024-04" db="EMBL/GenBank/DDBJ databases">
        <title>Genome assembly C_amara_ONT_v2.</title>
        <authorList>
            <person name="Yant L."/>
            <person name="Moore C."/>
            <person name="Slenker M."/>
        </authorList>
    </citation>
    <scope>NUCLEOTIDE SEQUENCE [LARGE SCALE GENOMIC DNA]</scope>
    <source>
        <tissue evidence="1">Leaf</tissue>
    </source>
</reference>
<dbReference type="EMBL" id="JBANAX010000780">
    <property type="protein sequence ID" value="KAL1193524.1"/>
    <property type="molecule type" value="Genomic_DNA"/>
</dbReference>
<evidence type="ECO:0000313" key="2">
    <source>
        <dbReference type="Proteomes" id="UP001558713"/>
    </source>
</evidence>
<evidence type="ECO:0000313" key="1">
    <source>
        <dbReference type="EMBL" id="KAL1193524.1"/>
    </source>
</evidence>
<organism evidence="1 2">
    <name type="scientific">Cardamine amara subsp. amara</name>
    <dbReference type="NCBI Taxonomy" id="228776"/>
    <lineage>
        <taxon>Eukaryota</taxon>
        <taxon>Viridiplantae</taxon>
        <taxon>Streptophyta</taxon>
        <taxon>Embryophyta</taxon>
        <taxon>Tracheophyta</taxon>
        <taxon>Spermatophyta</taxon>
        <taxon>Magnoliopsida</taxon>
        <taxon>eudicotyledons</taxon>
        <taxon>Gunneridae</taxon>
        <taxon>Pentapetalae</taxon>
        <taxon>rosids</taxon>
        <taxon>malvids</taxon>
        <taxon>Brassicales</taxon>
        <taxon>Brassicaceae</taxon>
        <taxon>Cardamineae</taxon>
        <taxon>Cardamine</taxon>
    </lineage>
</organism>
<dbReference type="AlphaFoldDB" id="A0ABD0ZSH4"/>
<protein>
    <submittedName>
        <fullName evidence="1">Uncharacterized protein</fullName>
    </submittedName>
</protein>